<keyword evidence="4 6" id="KW-0067">ATP-binding</keyword>
<evidence type="ECO:0000256" key="4">
    <source>
        <dbReference type="ARBA" id="ARBA00022840"/>
    </source>
</evidence>
<evidence type="ECO:0000313" key="6">
    <source>
        <dbReference type="EMBL" id="MFC4640174.1"/>
    </source>
</evidence>
<dbReference type="PROSITE" id="PS00211">
    <property type="entry name" value="ABC_TRANSPORTER_1"/>
    <property type="match status" value="1"/>
</dbReference>
<dbReference type="Gene3D" id="3.40.50.300">
    <property type="entry name" value="P-loop containing nucleotide triphosphate hydrolases"/>
    <property type="match status" value="1"/>
</dbReference>
<evidence type="ECO:0000256" key="3">
    <source>
        <dbReference type="ARBA" id="ARBA00022741"/>
    </source>
</evidence>
<keyword evidence="2" id="KW-0813">Transport</keyword>
<sequence>MTVAPEVPVLMEVRGLTKTFPARQSLLARWQGQPRRAVQALTDVHLQVQRGETLGIVGESGCGKSTLARCLVRLYDADSGEVRYEDLDVLRLRGSALRQYNRRVQMIFQDPFSSLNPRMTVAQMLQEVLSVHRMRPPAEQPARIQELLALVGLPPQAAGRLPHEFSGGQRQRIGIARALALEPECLIADELVSALDVSVQAQVVNLLLDLQQRLGLTVLFVAHDLRLVRHLSHRVAVMYLGRVVEVGRTEAMFGAPRHPYTQGLLAAAPALDPARRTAAPAITGELPSPLNVPSGCAFRTRCPHAFDRCAVERPALLPLDSGQEVACHLYDPQSGDPGIGAAVPG</sequence>
<dbReference type="PROSITE" id="PS50893">
    <property type="entry name" value="ABC_TRANSPORTER_2"/>
    <property type="match status" value="1"/>
</dbReference>
<dbReference type="NCBIfam" id="TIGR01727">
    <property type="entry name" value="oligo_HPY"/>
    <property type="match status" value="1"/>
</dbReference>
<name>A0ABV9IFH8_9DEIO</name>
<evidence type="ECO:0000259" key="5">
    <source>
        <dbReference type="PROSITE" id="PS50893"/>
    </source>
</evidence>
<dbReference type="Pfam" id="PF08352">
    <property type="entry name" value="oligo_HPY"/>
    <property type="match status" value="1"/>
</dbReference>
<comment type="caution">
    <text evidence="6">The sequence shown here is derived from an EMBL/GenBank/DDBJ whole genome shotgun (WGS) entry which is preliminary data.</text>
</comment>
<dbReference type="PANTHER" id="PTHR43776">
    <property type="entry name" value="TRANSPORT ATP-BINDING PROTEIN"/>
    <property type="match status" value="1"/>
</dbReference>
<dbReference type="RefSeq" id="WP_380063159.1">
    <property type="nucleotide sequence ID" value="NZ_JBHSEI010000015.1"/>
</dbReference>
<dbReference type="InterPro" id="IPR003593">
    <property type="entry name" value="AAA+_ATPase"/>
</dbReference>
<dbReference type="InterPro" id="IPR017871">
    <property type="entry name" value="ABC_transporter-like_CS"/>
</dbReference>
<proteinExistence type="inferred from homology"/>
<gene>
    <name evidence="6" type="ORF">ACFO0D_17740</name>
</gene>
<evidence type="ECO:0000313" key="7">
    <source>
        <dbReference type="Proteomes" id="UP001595952"/>
    </source>
</evidence>
<evidence type="ECO:0000256" key="2">
    <source>
        <dbReference type="ARBA" id="ARBA00022448"/>
    </source>
</evidence>
<dbReference type="InterPro" id="IPR013563">
    <property type="entry name" value="Oligopep_ABC_C"/>
</dbReference>
<evidence type="ECO:0000256" key="1">
    <source>
        <dbReference type="ARBA" id="ARBA00005417"/>
    </source>
</evidence>
<dbReference type="InterPro" id="IPR050319">
    <property type="entry name" value="ABC_transp_ATP-bind"/>
</dbReference>
<dbReference type="EMBL" id="JBHSEI010000015">
    <property type="protein sequence ID" value="MFC4640174.1"/>
    <property type="molecule type" value="Genomic_DNA"/>
</dbReference>
<dbReference type="PANTHER" id="PTHR43776:SF7">
    <property type="entry name" value="D,D-DIPEPTIDE TRANSPORT ATP-BINDING PROTEIN DDPF-RELATED"/>
    <property type="match status" value="1"/>
</dbReference>
<comment type="similarity">
    <text evidence="1">Belongs to the ABC transporter superfamily.</text>
</comment>
<dbReference type="GO" id="GO:0005524">
    <property type="term" value="F:ATP binding"/>
    <property type="evidence" value="ECO:0007669"/>
    <property type="project" value="UniProtKB-KW"/>
</dbReference>
<dbReference type="InterPro" id="IPR003439">
    <property type="entry name" value="ABC_transporter-like_ATP-bd"/>
</dbReference>
<dbReference type="InterPro" id="IPR027417">
    <property type="entry name" value="P-loop_NTPase"/>
</dbReference>
<organism evidence="6 7">
    <name type="scientific">Deinococcus hohokamensis</name>
    <dbReference type="NCBI Taxonomy" id="309883"/>
    <lineage>
        <taxon>Bacteria</taxon>
        <taxon>Thermotogati</taxon>
        <taxon>Deinococcota</taxon>
        <taxon>Deinococci</taxon>
        <taxon>Deinococcales</taxon>
        <taxon>Deinococcaceae</taxon>
        <taxon>Deinococcus</taxon>
    </lineage>
</organism>
<dbReference type="CDD" id="cd03257">
    <property type="entry name" value="ABC_NikE_OppD_transporters"/>
    <property type="match status" value="1"/>
</dbReference>
<protein>
    <submittedName>
        <fullName evidence="6">ABC transporter ATP-binding protein</fullName>
    </submittedName>
</protein>
<keyword evidence="7" id="KW-1185">Reference proteome</keyword>
<dbReference type="Pfam" id="PF00005">
    <property type="entry name" value="ABC_tran"/>
    <property type="match status" value="1"/>
</dbReference>
<accession>A0ABV9IFH8</accession>
<reference evidence="7" key="1">
    <citation type="journal article" date="2019" name="Int. J. Syst. Evol. Microbiol.">
        <title>The Global Catalogue of Microorganisms (GCM) 10K type strain sequencing project: providing services to taxonomists for standard genome sequencing and annotation.</title>
        <authorList>
            <consortium name="The Broad Institute Genomics Platform"/>
            <consortium name="The Broad Institute Genome Sequencing Center for Infectious Disease"/>
            <person name="Wu L."/>
            <person name="Ma J."/>
        </authorList>
    </citation>
    <scope>NUCLEOTIDE SEQUENCE [LARGE SCALE GENOMIC DNA]</scope>
    <source>
        <strain evidence="7">CCUG 55995</strain>
    </source>
</reference>
<dbReference type="SUPFAM" id="SSF52540">
    <property type="entry name" value="P-loop containing nucleoside triphosphate hydrolases"/>
    <property type="match status" value="1"/>
</dbReference>
<feature type="domain" description="ABC transporter" evidence="5">
    <location>
        <begin position="11"/>
        <end position="265"/>
    </location>
</feature>
<dbReference type="SMART" id="SM00382">
    <property type="entry name" value="AAA"/>
    <property type="match status" value="1"/>
</dbReference>
<keyword evidence="3" id="KW-0547">Nucleotide-binding</keyword>
<dbReference type="Proteomes" id="UP001595952">
    <property type="component" value="Unassembled WGS sequence"/>
</dbReference>